<evidence type="ECO:0000256" key="1">
    <source>
        <dbReference type="ARBA" id="ARBA00007265"/>
    </source>
</evidence>
<dbReference type="PANTHER" id="PTHR13734">
    <property type="entry name" value="TRNA-NUCLEOTIDYLTRANSFERASE"/>
    <property type="match status" value="1"/>
</dbReference>
<dbReference type="Pfam" id="PF01743">
    <property type="entry name" value="PolyA_pol"/>
    <property type="match status" value="1"/>
</dbReference>
<name>A0A4U0UGJ7_9PEZI</name>
<protein>
    <recommendedName>
        <fullName evidence="11">tRNA nucleotidyltransferase</fullName>
    </recommendedName>
</protein>
<evidence type="ECO:0000256" key="6">
    <source>
        <dbReference type="RuleBase" id="RU003953"/>
    </source>
</evidence>
<evidence type="ECO:0000256" key="3">
    <source>
        <dbReference type="ARBA" id="ARBA00022741"/>
    </source>
</evidence>
<dbReference type="GO" id="GO:0052927">
    <property type="term" value="F:CC tRNA cytidylyltransferase activity"/>
    <property type="evidence" value="ECO:0007669"/>
    <property type="project" value="TreeGrafter"/>
</dbReference>
<accession>A0A4U0UGJ7</accession>
<dbReference type="Proteomes" id="UP000308549">
    <property type="component" value="Unassembled WGS sequence"/>
</dbReference>
<dbReference type="GO" id="GO:0110078">
    <property type="term" value="C:TTT Hsp90 cochaperone complex"/>
    <property type="evidence" value="ECO:0007669"/>
    <property type="project" value="InterPro"/>
</dbReference>
<dbReference type="EMBL" id="NAJL01000002">
    <property type="protein sequence ID" value="TKA33786.1"/>
    <property type="molecule type" value="Genomic_DNA"/>
</dbReference>
<proteinExistence type="inferred from homology"/>
<keyword evidence="4 6" id="KW-0694">RNA-binding</keyword>
<dbReference type="GO" id="GO:0052929">
    <property type="term" value="F:ATP:3'-cytidine-cytidine-tRNA adenylyltransferase activity"/>
    <property type="evidence" value="ECO:0007669"/>
    <property type="project" value="TreeGrafter"/>
</dbReference>
<feature type="domain" description="Poly A polymerase head" evidence="7">
    <location>
        <begin position="64"/>
        <end position="228"/>
    </location>
</feature>
<feature type="domain" description="tRNA nucleotidyltransferase/poly(A) polymerase RNA and SrmB- binding" evidence="8">
    <location>
        <begin position="256"/>
        <end position="315"/>
    </location>
</feature>
<dbReference type="OrthoDB" id="445712at2759"/>
<dbReference type="InterPro" id="IPR018870">
    <property type="entry name" value="Tti2"/>
</dbReference>
<dbReference type="FunFam" id="3.30.460.10:FF:000019">
    <property type="entry name" value="tRNA nucleotidyltransferase cca2"/>
    <property type="match status" value="1"/>
</dbReference>
<dbReference type="Gene3D" id="1.10.3090.10">
    <property type="entry name" value="cca-adding enzyme, domain 2"/>
    <property type="match status" value="1"/>
</dbReference>
<dbReference type="GO" id="GO:0003723">
    <property type="term" value="F:RNA binding"/>
    <property type="evidence" value="ECO:0007669"/>
    <property type="project" value="UniProtKB-KW"/>
</dbReference>
<dbReference type="InterPro" id="IPR043519">
    <property type="entry name" value="NT_sf"/>
</dbReference>
<dbReference type="PANTHER" id="PTHR13734:SF5">
    <property type="entry name" value="CCA TRNA NUCLEOTIDYLTRANSFERASE, MITOCHONDRIAL"/>
    <property type="match status" value="1"/>
</dbReference>
<dbReference type="GO" id="GO:0005739">
    <property type="term" value="C:mitochondrion"/>
    <property type="evidence" value="ECO:0007669"/>
    <property type="project" value="UniProtKB-ARBA"/>
</dbReference>
<dbReference type="Pfam" id="PF10521">
    <property type="entry name" value="Tti2"/>
    <property type="match status" value="1"/>
</dbReference>
<evidence type="ECO:0000313" key="10">
    <source>
        <dbReference type="Proteomes" id="UP000308549"/>
    </source>
</evidence>
<evidence type="ECO:0000259" key="8">
    <source>
        <dbReference type="Pfam" id="PF12627"/>
    </source>
</evidence>
<dbReference type="InterPro" id="IPR032828">
    <property type="entry name" value="PolyA_RNA-bd"/>
</dbReference>
<evidence type="ECO:0000313" key="9">
    <source>
        <dbReference type="EMBL" id="TKA33786.1"/>
    </source>
</evidence>
<comment type="caution">
    <text evidence="9">The sequence shown here is derived from an EMBL/GenBank/DDBJ whole genome shotgun (WGS) entry which is preliminary data.</text>
</comment>
<keyword evidence="2 6" id="KW-0808">Transferase</keyword>
<dbReference type="Pfam" id="PF12627">
    <property type="entry name" value="PolyA_pol_RNAbd"/>
    <property type="match status" value="1"/>
</dbReference>
<dbReference type="SUPFAM" id="SSF81301">
    <property type="entry name" value="Nucleotidyltransferase"/>
    <property type="match status" value="1"/>
</dbReference>
<dbReference type="AlphaFoldDB" id="A0A4U0UGJ7"/>
<dbReference type="InterPro" id="IPR002646">
    <property type="entry name" value="PolA_pol_head_dom"/>
</dbReference>
<evidence type="ECO:0008006" key="11">
    <source>
        <dbReference type="Google" id="ProtNLM"/>
    </source>
</evidence>
<organism evidence="9 10">
    <name type="scientific">Salinomyces thailandicus</name>
    <dbReference type="NCBI Taxonomy" id="706561"/>
    <lineage>
        <taxon>Eukaryota</taxon>
        <taxon>Fungi</taxon>
        <taxon>Dikarya</taxon>
        <taxon>Ascomycota</taxon>
        <taxon>Pezizomycotina</taxon>
        <taxon>Dothideomycetes</taxon>
        <taxon>Dothideomycetidae</taxon>
        <taxon>Mycosphaerellales</taxon>
        <taxon>Teratosphaeriaceae</taxon>
        <taxon>Salinomyces</taxon>
    </lineage>
</organism>
<keyword evidence="10" id="KW-1185">Reference proteome</keyword>
<dbReference type="GO" id="GO:0001680">
    <property type="term" value="P:tRNA 3'-terminal CCA addition"/>
    <property type="evidence" value="ECO:0007669"/>
    <property type="project" value="TreeGrafter"/>
</dbReference>
<evidence type="ECO:0000256" key="2">
    <source>
        <dbReference type="ARBA" id="ARBA00022679"/>
    </source>
</evidence>
<dbReference type="CDD" id="cd05398">
    <property type="entry name" value="NT_ClassII-CCAase"/>
    <property type="match status" value="1"/>
</dbReference>
<comment type="similarity">
    <text evidence="5">Belongs to the TTI2 family.</text>
</comment>
<dbReference type="Gene3D" id="3.30.460.10">
    <property type="entry name" value="Beta Polymerase, domain 2"/>
    <property type="match status" value="1"/>
</dbReference>
<reference evidence="9 10" key="1">
    <citation type="submission" date="2017-03" db="EMBL/GenBank/DDBJ databases">
        <title>Genomes of endolithic fungi from Antarctica.</title>
        <authorList>
            <person name="Coleine C."/>
            <person name="Masonjones S."/>
            <person name="Stajich J.E."/>
        </authorList>
    </citation>
    <scope>NUCLEOTIDE SEQUENCE [LARGE SCALE GENOMIC DNA]</scope>
    <source>
        <strain evidence="9 10">CCFEE 6315</strain>
    </source>
</reference>
<dbReference type="GO" id="GO:0000166">
    <property type="term" value="F:nucleotide binding"/>
    <property type="evidence" value="ECO:0007669"/>
    <property type="project" value="UniProtKB-KW"/>
</dbReference>
<evidence type="ECO:0000256" key="4">
    <source>
        <dbReference type="ARBA" id="ARBA00022884"/>
    </source>
</evidence>
<sequence length="922" mass="103139">MAPALIEEVEDASGPAVNLALTPVEATLRELLLDVAKFIDENPAAETQSAVKLTPDLATQPITLRFTGGWVRDKLLGVQSHDIDVAINKLTGYHFGLRLKEYLEQPGNLSKYGLEDIASNDKQSAKAGTTDRSKTVGGLHKIEANPEKSKHLETTTMRILGLDIDLVNLRKETYTEDSRNPQMEFGTPEEDALRRDATVNSMFYNVNTQEIEDFTGRGFQDMEAKIIRTPLEPYQTFKDDPLRVLRLIRFASRLGYSIDQKALVAMKDQEIKDALRRKISRERVGVEMEKALRGPDPYGAMRLVSELGLYETIFSDPTVETVEHYRPETEGWRMLVDYLRDTLSVQGPLSDILVRDDEERFIAWQLAALVPYRDAPQPPPAAPGRRPPPPVAATVAREGVKATNKVTDIVTAAVKAQEEISSLVDRFNDRKRRPEKLIEGDDPMARDVLGMAIRRWGASWRSLVMYSLLVDATENLANLEGKSIMKRDPSIVLTSDLATEKKYKAFIQHLQDLGLLDAYALKPLLDGKTLAKALSTPPGPWMKDALDVVVAWQLRNPGGTDTDEAINEVKAKRGELPSALARHFLKLTIRPLFQKSRPKEVSEMGRKKDGTVLPEKLSMQSTREEHVKPWKSAKEAHSVDLLKWVVTAVDTVLLEELWHLIVPPLLTLVDDWEVGYKTMGAQMLNVVLEVTPPLLLERTGLGDVLEQALMPCLHYLPTVTPESDSINLLNAVHPALITLSHVRFPKDPPPSIKQDASSLKRQRVKFLDSVLREGILHGYEHCSHYPRIVTVVFMHLMPLLNELGIESVKHLKYTLPIITSTLSHPILATQTETLLSANRAMQSVVLNGWPRMSDHRGEVLKGTTMCWLNINGRTDSEAEALRTETRRTVEILCAALGANSGFEKDCETLIAADERLKGLLLP</sequence>
<keyword evidence="3" id="KW-0547">Nucleotide-binding</keyword>
<dbReference type="SUPFAM" id="SSF81891">
    <property type="entry name" value="Poly A polymerase C-terminal region-like"/>
    <property type="match status" value="1"/>
</dbReference>
<evidence type="ECO:0000259" key="7">
    <source>
        <dbReference type="Pfam" id="PF01743"/>
    </source>
</evidence>
<evidence type="ECO:0000256" key="5">
    <source>
        <dbReference type="ARBA" id="ARBA00034736"/>
    </source>
</evidence>
<gene>
    <name evidence="9" type="ORF">B0A50_00622</name>
</gene>
<comment type="similarity">
    <text evidence="1 6">Belongs to the tRNA nucleotidyltransferase/poly(A) polymerase family.</text>
</comment>